<feature type="compositionally biased region" description="Acidic residues" evidence="1">
    <location>
        <begin position="21"/>
        <end position="36"/>
    </location>
</feature>
<feature type="region of interest" description="Disordered" evidence="1">
    <location>
        <begin position="1"/>
        <end position="36"/>
    </location>
</feature>
<evidence type="ECO:0000313" key="4">
    <source>
        <dbReference type="WBParaSite" id="Pan_g4732.t1"/>
    </source>
</evidence>
<feature type="compositionally biased region" description="Low complexity" evidence="1">
    <location>
        <begin position="1035"/>
        <end position="1047"/>
    </location>
</feature>
<dbReference type="SMART" id="SM00368">
    <property type="entry name" value="LRR_RI"/>
    <property type="match status" value="5"/>
</dbReference>
<evidence type="ECO:0000313" key="3">
    <source>
        <dbReference type="Proteomes" id="UP000492821"/>
    </source>
</evidence>
<evidence type="ECO:0000256" key="1">
    <source>
        <dbReference type="SAM" id="MobiDB-lite"/>
    </source>
</evidence>
<dbReference type="Pfam" id="PF13516">
    <property type="entry name" value="LRR_6"/>
    <property type="match status" value="1"/>
</dbReference>
<feature type="compositionally biased region" description="Low complexity" evidence="1">
    <location>
        <begin position="961"/>
        <end position="974"/>
    </location>
</feature>
<keyword evidence="3" id="KW-1185">Reference proteome</keyword>
<feature type="domain" description="CARMIL pleckstrin homology" evidence="2">
    <location>
        <begin position="141"/>
        <end position="241"/>
    </location>
</feature>
<dbReference type="AlphaFoldDB" id="A0A7E4ZZG2"/>
<feature type="region of interest" description="Disordered" evidence="1">
    <location>
        <begin position="944"/>
        <end position="1122"/>
    </location>
</feature>
<proteinExistence type="predicted"/>
<dbReference type="GO" id="GO:0030027">
    <property type="term" value="C:lamellipodium"/>
    <property type="evidence" value="ECO:0007669"/>
    <property type="project" value="TreeGrafter"/>
</dbReference>
<dbReference type="GO" id="GO:0005886">
    <property type="term" value="C:plasma membrane"/>
    <property type="evidence" value="ECO:0007669"/>
    <property type="project" value="TreeGrafter"/>
</dbReference>
<dbReference type="Pfam" id="PF17888">
    <property type="entry name" value="Carm_PH"/>
    <property type="match status" value="1"/>
</dbReference>
<dbReference type="InterPro" id="IPR001611">
    <property type="entry name" value="Leu-rich_rpt"/>
</dbReference>
<dbReference type="InterPro" id="IPR011993">
    <property type="entry name" value="PH-like_dom_sf"/>
</dbReference>
<dbReference type="PANTHER" id="PTHR24112">
    <property type="entry name" value="LEUCINE-RICH REPEAT, ISOFORM F-RELATED"/>
    <property type="match status" value="1"/>
</dbReference>
<feature type="compositionally biased region" description="Polar residues" evidence="1">
    <location>
        <begin position="1016"/>
        <end position="1027"/>
    </location>
</feature>
<dbReference type="Gene3D" id="2.30.29.30">
    <property type="entry name" value="Pleckstrin-homology domain (PH domain)/Phosphotyrosine-binding domain (PTB)"/>
    <property type="match status" value="1"/>
</dbReference>
<feature type="compositionally biased region" description="Pro residues" evidence="1">
    <location>
        <begin position="1075"/>
        <end position="1097"/>
    </location>
</feature>
<dbReference type="Proteomes" id="UP000492821">
    <property type="component" value="Unassembled WGS sequence"/>
</dbReference>
<dbReference type="GO" id="GO:0034315">
    <property type="term" value="P:regulation of Arp2/3 complex-mediated actin nucleation"/>
    <property type="evidence" value="ECO:0007669"/>
    <property type="project" value="TreeGrafter"/>
</dbReference>
<reference evidence="4" key="2">
    <citation type="submission" date="2020-10" db="UniProtKB">
        <authorList>
            <consortium name="WormBaseParasite"/>
        </authorList>
    </citation>
    <scope>IDENTIFICATION</scope>
</reference>
<dbReference type="SUPFAM" id="SSF52047">
    <property type="entry name" value="RNI-like"/>
    <property type="match status" value="2"/>
</dbReference>
<name>A0A7E4ZZG2_PANRE</name>
<feature type="compositionally biased region" description="Basic and acidic residues" evidence="1">
    <location>
        <begin position="7"/>
        <end position="20"/>
    </location>
</feature>
<dbReference type="InterPro" id="IPR041245">
    <property type="entry name" value="CARMIL_PH"/>
</dbReference>
<evidence type="ECO:0000259" key="2">
    <source>
        <dbReference type="Pfam" id="PF17888"/>
    </source>
</evidence>
<dbReference type="Pfam" id="PF00560">
    <property type="entry name" value="LRR_1"/>
    <property type="match status" value="1"/>
</dbReference>
<dbReference type="Gene3D" id="3.80.10.10">
    <property type="entry name" value="Ribonuclease Inhibitor"/>
    <property type="match status" value="1"/>
</dbReference>
<organism evidence="3 4">
    <name type="scientific">Panagrellus redivivus</name>
    <name type="common">Microworm</name>
    <dbReference type="NCBI Taxonomy" id="6233"/>
    <lineage>
        <taxon>Eukaryota</taxon>
        <taxon>Metazoa</taxon>
        <taxon>Ecdysozoa</taxon>
        <taxon>Nematoda</taxon>
        <taxon>Chromadorea</taxon>
        <taxon>Rhabditida</taxon>
        <taxon>Tylenchina</taxon>
        <taxon>Panagrolaimomorpha</taxon>
        <taxon>Panagrolaimoidea</taxon>
        <taxon>Panagrolaimidae</taxon>
        <taxon>Panagrellus</taxon>
    </lineage>
</organism>
<dbReference type="GO" id="GO:0016477">
    <property type="term" value="P:cell migration"/>
    <property type="evidence" value="ECO:0007669"/>
    <property type="project" value="TreeGrafter"/>
</dbReference>
<accession>A0A7E4ZZG2</accession>
<feature type="compositionally biased region" description="Polar residues" evidence="1">
    <location>
        <begin position="987"/>
        <end position="996"/>
    </location>
</feature>
<dbReference type="PANTHER" id="PTHR24112:SF66">
    <property type="entry name" value="LEUCINE-RICH REPEAT, ISOFORM F"/>
    <property type="match status" value="1"/>
</dbReference>
<protein>
    <submittedName>
        <fullName evidence="4">Carm_PH domain-containing protein</fullName>
    </submittedName>
</protein>
<dbReference type="InterPro" id="IPR032675">
    <property type="entry name" value="LRR_dom_sf"/>
</dbReference>
<reference evidence="3" key="1">
    <citation type="journal article" date="2013" name="Genetics">
        <title>The draft genome and transcriptome of Panagrellus redivivus are shaped by the harsh demands of a free-living lifestyle.</title>
        <authorList>
            <person name="Srinivasan J."/>
            <person name="Dillman A.R."/>
            <person name="Macchietto M.G."/>
            <person name="Heikkinen L."/>
            <person name="Lakso M."/>
            <person name="Fracchia K.M."/>
            <person name="Antoshechkin I."/>
            <person name="Mortazavi A."/>
            <person name="Wong G."/>
            <person name="Sternberg P.W."/>
        </authorList>
    </citation>
    <scope>NUCLEOTIDE SEQUENCE [LARGE SCALE GENOMIC DNA]</scope>
    <source>
        <strain evidence="3">MT8872</strain>
    </source>
</reference>
<dbReference type="InterPro" id="IPR051279">
    <property type="entry name" value="PP1-Reg/Actin-Interact_Protein"/>
</dbReference>
<dbReference type="WBParaSite" id="Pan_g4732.t1">
    <property type="protein sequence ID" value="Pan_g4732.t1"/>
    <property type="gene ID" value="Pan_g4732"/>
</dbReference>
<sequence>MSHSHRHDTDDGGAKDKDETAETVVEGEEVHTDDDEFDAQRLRTMKHDRNPCQNGLDGHFKASSVLKSPQWVSSIRRLLKPDRHVNIGYQSRHFIHQRCSTFAGPVLGPVTMSLSRDNIAEARAYIKENCALLFGKKYWECRTIIHIQYAPKSDKFESRFLAISKFRVFILHGKAPNLKVDKKFNLLALRSIQIVTPNKELSLSWEDRSGRGIVKGLIRCDEKPTIDIAREMLMALKHYFPDIGANLSNIMTIVPSSLVSEFASFPESTPKLLCNNFRRSYVAICDYYDQRYKDEVVWDFEHIYFTHDLHEIRLEDFTHLPIKDQITILATAQFSSYFTGISVDGTKLVYEHIEVLFNIIRRSHALKSLRLVNCGLPKDFITNFASALSTNHTVPLDTIDFSHNNLDDRKGFLQLATILPKLTSLKTIVLSSCNLSEKCVAALSSGLISGVTLQADASKKVEPRALVLSGNPIKDDVSELVNFVSLCTSLRVLDLSNTGILVDRLWTNLKLGGLQLEVLRLSGCSTGKKSKDHAGVVRELFACMVNLKEIDFSGTSLGPDVLQAFIAGLANNAQVKDVVINLNGVCDRSCVTVLEGLADCSVGSLSLRDSSFEHELVAIIVTLRKMTTLNTLDLGGSNFYSLKNHRKHASAFGRALQELVQLMNDGNLQELNLSDCRIGESMHIILNALGVAKLSLLDISNNEMTNTGARLLSKALQLNHCLQKLYIDRNQITAEGFVELAHALKLNLTIQSLPTPLLDVADALGKPDRARVLTAINEIERYLERNRVAATHARNEELRQKVIHKLNNRSDLYDINGSDYKRVIFFEVLKVVSDLGMTPLAPVDAPIDLAVVDSVVARLEELGDANDHRIWTLVREALADKGVEIAENVEAPSNVNEYLKKSVRQHIENHLTEMAWATVFAKTDRLLMSGSALKLRGSLSNGAIDHSVHGGFTRTSHRPDSIIAESSSSPSRTASIDELRGYGDTSGECTPKTTLQHVVKSRPTPARRNRAKSKDPSTILNATTSACTTPDMHHSTTSHMSSSSADSDSPRPTPRTAILPPGSPKLHAISVAPDETPPPVPKRTLPVIPPKLPPKPDSPAKSPTHKNFGAFGSTLAAQTDRV</sequence>